<keyword evidence="1" id="KW-0378">Hydrolase</keyword>
<keyword evidence="2" id="KW-0326">Glycosidase</keyword>
<dbReference type="Proteomes" id="UP001165085">
    <property type="component" value="Unassembled WGS sequence"/>
</dbReference>
<organism evidence="5 6">
    <name type="scientific">Triparma strigata</name>
    <dbReference type="NCBI Taxonomy" id="1606541"/>
    <lineage>
        <taxon>Eukaryota</taxon>
        <taxon>Sar</taxon>
        <taxon>Stramenopiles</taxon>
        <taxon>Ochrophyta</taxon>
        <taxon>Bolidophyceae</taxon>
        <taxon>Parmales</taxon>
        <taxon>Triparmaceae</taxon>
        <taxon>Triparma</taxon>
    </lineage>
</organism>
<keyword evidence="6" id="KW-1185">Reference proteome</keyword>
<sequence>MLKIVSSTDLCIGQDLDSIETYTSQYGRPIVYMSYTNLTTLSGVFSPIDYGSGIQYAQGLLDLQPGAELNLGLWLGGLDGLKSIVAGDLDSNIRRISEFATSNLGSKIYLRIGYEFDNPQFNYQTSPPSDLYIRAYQHISSSLRDLPNIIRVWHSYAQFPLNLDDYYPGDSHVDYIGVSLFQAPFHEDGKESMRSVKEVINYAEGKGKEIIIAESASFGGTDIKWFDTILNLMEEREVGVWCYISTDWDAQRQWKGVGFGDTRVPDSWWRRNVVNSLKFAKYDVVKDDGGDDDFVRWGSMFFIGVVGIMSVAGLLCLSRRRRGSGGYVAIVDIEK</sequence>
<feature type="transmembrane region" description="Helical" evidence="3">
    <location>
        <begin position="294"/>
        <end position="317"/>
    </location>
</feature>
<dbReference type="SUPFAM" id="SSF51445">
    <property type="entry name" value="(Trans)glycosidases"/>
    <property type="match status" value="1"/>
</dbReference>
<accession>A0A9W7B4Y9</accession>
<dbReference type="InterPro" id="IPR022790">
    <property type="entry name" value="GH26_dom"/>
</dbReference>
<dbReference type="AlphaFoldDB" id="A0A9W7B4Y9"/>
<keyword evidence="3" id="KW-0472">Membrane</keyword>
<dbReference type="GO" id="GO:0004553">
    <property type="term" value="F:hydrolase activity, hydrolyzing O-glycosyl compounds"/>
    <property type="evidence" value="ECO:0007669"/>
    <property type="project" value="InterPro"/>
</dbReference>
<dbReference type="PROSITE" id="PS51764">
    <property type="entry name" value="GH26"/>
    <property type="match status" value="1"/>
</dbReference>
<dbReference type="EMBL" id="BRXY01000240">
    <property type="protein sequence ID" value="GMH79989.1"/>
    <property type="molecule type" value="Genomic_DNA"/>
</dbReference>
<reference evidence="6" key="1">
    <citation type="journal article" date="2023" name="Commun. Biol.">
        <title>Genome analysis of Parmales, the sister group of diatoms, reveals the evolutionary specialization of diatoms from phago-mixotrophs to photoautotrophs.</title>
        <authorList>
            <person name="Ban H."/>
            <person name="Sato S."/>
            <person name="Yoshikawa S."/>
            <person name="Yamada K."/>
            <person name="Nakamura Y."/>
            <person name="Ichinomiya M."/>
            <person name="Sato N."/>
            <person name="Blanc-Mathieu R."/>
            <person name="Endo H."/>
            <person name="Kuwata A."/>
            <person name="Ogata H."/>
        </authorList>
    </citation>
    <scope>NUCLEOTIDE SEQUENCE [LARGE SCALE GENOMIC DNA]</scope>
    <source>
        <strain evidence="6">NIES 3701</strain>
    </source>
</reference>
<evidence type="ECO:0000256" key="3">
    <source>
        <dbReference type="SAM" id="Phobius"/>
    </source>
</evidence>
<evidence type="ECO:0000256" key="2">
    <source>
        <dbReference type="ARBA" id="ARBA00023295"/>
    </source>
</evidence>
<evidence type="ECO:0000256" key="1">
    <source>
        <dbReference type="ARBA" id="ARBA00022801"/>
    </source>
</evidence>
<keyword evidence="3" id="KW-1133">Transmembrane helix</keyword>
<feature type="domain" description="GH26" evidence="4">
    <location>
        <begin position="1"/>
        <end position="283"/>
    </location>
</feature>
<dbReference type="Gene3D" id="3.20.20.80">
    <property type="entry name" value="Glycosidases"/>
    <property type="match status" value="1"/>
</dbReference>
<dbReference type="OrthoDB" id="199103at2759"/>
<evidence type="ECO:0000313" key="5">
    <source>
        <dbReference type="EMBL" id="GMH79989.1"/>
    </source>
</evidence>
<dbReference type="InterPro" id="IPR017853">
    <property type="entry name" value="GH"/>
</dbReference>
<gene>
    <name evidence="5" type="ORF">TrST_g2812</name>
</gene>
<comment type="caution">
    <text evidence="5">The sequence shown here is derived from an EMBL/GenBank/DDBJ whole genome shotgun (WGS) entry which is preliminary data.</text>
</comment>
<proteinExistence type="predicted"/>
<name>A0A9W7B4Y9_9STRA</name>
<evidence type="ECO:0000259" key="4">
    <source>
        <dbReference type="PROSITE" id="PS51764"/>
    </source>
</evidence>
<evidence type="ECO:0000313" key="6">
    <source>
        <dbReference type="Proteomes" id="UP001165085"/>
    </source>
</evidence>
<protein>
    <recommendedName>
        <fullName evidence="4">GH26 domain-containing protein</fullName>
    </recommendedName>
</protein>
<keyword evidence="3" id="KW-0812">Transmembrane</keyword>